<dbReference type="Pfam" id="PF08338">
    <property type="entry name" value="DUF1731"/>
    <property type="match status" value="1"/>
</dbReference>
<dbReference type="InterPro" id="IPR010099">
    <property type="entry name" value="SDR39U1"/>
</dbReference>
<dbReference type="NCBIfam" id="TIGR01777">
    <property type="entry name" value="yfcH"/>
    <property type="match status" value="1"/>
</dbReference>
<evidence type="ECO:0000313" key="5">
    <source>
        <dbReference type="Proteomes" id="UP000184212"/>
    </source>
</evidence>
<dbReference type="OrthoDB" id="9801773at2"/>
<dbReference type="InterPro" id="IPR001509">
    <property type="entry name" value="Epimerase_deHydtase"/>
</dbReference>
<reference evidence="4 5" key="1">
    <citation type="submission" date="2016-11" db="EMBL/GenBank/DDBJ databases">
        <authorList>
            <person name="Jaros S."/>
            <person name="Januszkiewicz K."/>
            <person name="Wedrychowicz H."/>
        </authorList>
    </citation>
    <scope>NUCLEOTIDE SEQUENCE [LARGE SCALE GENOMIC DNA]</scope>
    <source>
        <strain evidence="4 5">DSM 24574</strain>
    </source>
</reference>
<dbReference type="AlphaFoldDB" id="A0A1M5XE89"/>
<dbReference type="EMBL" id="FQWQ01000006">
    <property type="protein sequence ID" value="SHH98167.1"/>
    <property type="molecule type" value="Genomic_DNA"/>
</dbReference>
<evidence type="ECO:0000313" key="4">
    <source>
        <dbReference type="EMBL" id="SHH98167.1"/>
    </source>
</evidence>
<organism evidence="4 5">
    <name type="scientific">Chryseolinea serpens</name>
    <dbReference type="NCBI Taxonomy" id="947013"/>
    <lineage>
        <taxon>Bacteria</taxon>
        <taxon>Pseudomonadati</taxon>
        <taxon>Bacteroidota</taxon>
        <taxon>Cytophagia</taxon>
        <taxon>Cytophagales</taxon>
        <taxon>Fulvivirgaceae</taxon>
        <taxon>Chryseolinea</taxon>
    </lineage>
</organism>
<dbReference type="RefSeq" id="WP_073142846.1">
    <property type="nucleotide sequence ID" value="NZ_FQWQ01000006.1"/>
</dbReference>
<evidence type="ECO:0000259" key="3">
    <source>
        <dbReference type="Pfam" id="PF08338"/>
    </source>
</evidence>
<keyword evidence="5" id="KW-1185">Reference proteome</keyword>
<proteinExistence type="inferred from homology"/>
<dbReference type="PANTHER" id="PTHR11092:SF0">
    <property type="entry name" value="EPIMERASE FAMILY PROTEIN SDR39U1"/>
    <property type="match status" value="1"/>
</dbReference>
<dbReference type="Proteomes" id="UP000184212">
    <property type="component" value="Unassembled WGS sequence"/>
</dbReference>
<name>A0A1M5XE89_9BACT</name>
<accession>A0A1M5XE89</accession>
<dbReference type="PANTHER" id="PTHR11092">
    <property type="entry name" value="SUGAR NUCLEOTIDE EPIMERASE RELATED"/>
    <property type="match status" value="1"/>
</dbReference>
<evidence type="ECO:0008006" key="6">
    <source>
        <dbReference type="Google" id="ProtNLM"/>
    </source>
</evidence>
<dbReference type="InterPro" id="IPR013549">
    <property type="entry name" value="DUF1731"/>
</dbReference>
<feature type="domain" description="NAD-dependent epimerase/dehydratase" evidence="2">
    <location>
        <begin position="4"/>
        <end position="223"/>
    </location>
</feature>
<evidence type="ECO:0000259" key="2">
    <source>
        <dbReference type="Pfam" id="PF01370"/>
    </source>
</evidence>
<protein>
    <recommendedName>
        <fullName evidence="6">TIGR01777 family protein</fullName>
    </recommendedName>
</protein>
<dbReference type="SUPFAM" id="SSF51735">
    <property type="entry name" value="NAD(P)-binding Rossmann-fold domains"/>
    <property type="match status" value="1"/>
</dbReference>
<sequence length="312" mass="34667">MHSILITGASGLIGSRLTNLLHSHGHRVAHLGRAKRDGIARSFVWDIDRRYIERGAFQDTDTIIHLAGAGIADKPWTKERKREILESRTQSTQLLYDELKKGNHSVKTIISATAVGYYGFKDEAITYTEDDPPGDDFLAQVTRRWEQEVDAFLKLNIRVVRLRIGIVLSADGGVVHEILRPVKWYAGAPLGSGNQYLSWIHLDDLCNIFIMAVENDALEGAYNAVAPHPATNRELTLAIANAVRKPIIFPAIPSFILKLLLGEMADLVLRGSKVSSEKIQRAGFKFAFENVDDALVNLLQKKRPVAPVASKK</sequence>
<feature type="domain" description="DUF1731" evidence="3">
    <location>
        <begin position="252"/>
        <end position="297"/>
    </location>
</feature>
<evidence type="ECO:0000256" key="1">
    <source>
        <dbReference type="ARBA" id="ARBA00009353"/>
    </source>
</evidence>
<comment type="similarity">
    <text evidence="1">Belongs to the NAD(P)-dependent epimerase/dehydratase family. SDR39U1 subfamily.</text>
</comment>
<dbReference type="Pfam" id="PF01370">
    <property type="entry name" value="Epimerase"/>
    <property type="match status" value="1"/>
</dbReference>
<dbReference type="Gene3D" id="3.40.50.720">
    <property type="entry name" value="NAD(P)-binding Rossmann-like Domain"/>
    <property type="match status" value="1"/>
</dbReference>
<dbReference type="InterPro" id="IPR036291">
    <property type="entry name" value="NAD(P)-bd_dom_sf"/>
</dbReference>
<gene>
    <name evidence="4" type="ORF">SAMN04488109_6454</name>
</gene>
<dbReference type="STRING" id="947013.SAMN04488109_6454"/>